<protein>
    <submittedName>
        <fullName evidence="2">DinB family protein</fullName>
    </submittedName>
</protein>
<sequence length="252" mass="27638">MTERTTTGDLHGVRYEHASMRDARFVEVDLRGVVMRGVDLAGGDLDAPWLLDGESTLLVNGVDVAPLVEAELCRRMPGRALRRAPDPEGLREAWRAVEDAWAAAVRRAEGMPGRAVDVSVDGEWSFAQTLRHLVMATDTWLRGAILGIERPFHPIGQPDGSYAAQGGDAATFSETSPEWSTVLAVRADRVGMVRDLLASIDADGLAAPRRNPWEPAREETVRSCIHVILEEEWEHLRFALRDLVALDEAAAG</sequence>
<name>A0ABP5MJ43_9MICO</name>
<gene>
    <name evidence="2" type="ORF">GCM10009846_13450</name>
</gene>
<dbReference type="EMBL" id="BAAAQT010000005">
    <property type="protein sequence ID" value="GAA2173054.1"/>
    <property type="molecule type" value="Genomic_DNA"/>
</dbReference>
<evidence type="ECO:0000313" key="3">
    <source>
        <dbReference type="Proteomes" id="UP001501599"/>
    </source>
</evidence>
<dbReference type="SUPFAM" id="SSF141571">
    <property type="entry name" value="Pentapeptide repeat-like"/>
    <property type="match status" value="1"/>
</dbReference>
<accession>A0ABP5MJ43</accession>
<dbReference type="Pfam" id="PF12867">
    <property type="entry name" value="DinB_2"/>
    <property type="match status" value="1"/>
</dbReference>
<keyword evidence="3" id="KW-1185">Reference proteome</keyword>
<comment type="caution">
    <text evidence="2">The sequence shown here is derived from an EMBL/GenBank/DDBJ whole genome shotgun (WGS) entry which is preliminary data.</text>
</comment>
<dbReference type="InterPro" id="IPR024775">
    <property type="entry name" value="DinB-like"/>
</dbReference>
<proteinExistence type="predicted"/>
<dbReference type="SUPFAM" id="SSF109854">
    <property type="entry name" value="DinB/YfiT-like putative metalloenzymes"/>
    <property type="match status" value="1"/>
</dbReference>
<organism evidence="2 3">
    <name type="scientific">Agrococcus versicolor</name>
    <dbReference type="NCBI Taxonomy" id="501482"/>
    <lineage>
        <taxon>Bacteria</taxon>
        <taxon>Bacillati</taxon>
        <taxon>Actinomycetota</taxon>
        <taxon>Actinomycetes</taxon>
        <taxon>Micrococcales</taxon>
        <taxon>Microbacteriaceae</taxon>
        <taxon>Agrococcus</taxon>
    </lineage>
</organism>
<evidence type="ECO:0000259" key="1">
    <source>
        <dbReference type="Pfam" id="PF12867"/>
    </source>
</evidence>
<dbReference type="RefSeq" id="WP_344341932.1">
    <property type="nucleotide sequence ID" value="NZ_BAAAQT010000005.1"/>
</dbReference>
<dbReference type="InterPro" id="IPR034660">
    <property type="entry name" value="DinB/YfiT-like"/>
</dbReference>
<dbReference type="Gene3D" id="1.20.120.450">
    <property type="entry name" value="dinb family like domain"/>
    <property type="match status" value="1"/>
</dbReference>
<reference evidence="3" key="1">
    <citation type="journal article" date="2019" name="Int. J. Syst. Evol. Microbiol.">
        <title>The Global Catalogue of Microorganisms (GCM) 10K type strain sequencing project: providing services to taxonomists for standard genome sequencing and annotation.</title>
        <authorList>
            <consortium name="The Broad Institute Genomics Platform"/>
            <consortium name="The Broad Institute Genome Sequencing Center for Infectious Disease"/>
            <person name="Wu L."/>
            <person name="Ma J."/>
        </authorList>
    </citation>
    <scope>NUCLEOTIDE SEQUENCE [LARGE SCALE GENOMIC DNA]</scope>
    <source>
        <strain evidence="3">JCM 16026</strain>
    </source>
</reference>
<feature type="domain" description="DinB-like" evidence="1">
    <location>
        <begin position="97"/>
        <end position="238"/>
    </location>
</feature>
<dbReference type="Proteomes" id="UP001501599">
    <property type="component" value="Unassembled WGS sequence"/>
</dbReference>
<evidence type="ECO:0000313" key="2">
    <source>
        <dbReference type="EMBL" id="GAA2173054.1"/>
    </source>
</evidence>